<dbReference type="PROSITE" id="PS51294">
    <property type="entry name" value="HTH_MYB"/>
    <property type="match status" value="2"/>
</dbReference>
<dbReference type="Pfam" id="PF13921">
    <property type="entry name" value="Myb_DNA-bind_6"/>
    <property type="match status" value="1"/>
</dbReference>
<evidence type="ECO:0000259" key="7">
    <source>
        <dbReference type="PROSITE" id="PS51293"/>
    </source>
</evidence>
<dbReference type="InterPro" id="IPR001005">
    <property type="entry name" value="SANT/Myb"/>
</dbReference>
<proteinExistence type="predicted"/>
<accession>A0A093VHY8</accession>
<comment type="caution">
    <text evidence="9">The sequence shown here is derived from an EMBL/GenBank/DDBJ whole genome shotgun (WGS) entry which is preliminary data.</text>
</comment>
<keyword evidence="4" id="KW-0539">Nucleus</keyword>
<dbReference type="GO" id="GO:0001006">
    <property type="term" value="F:RNA polymerase III type 3 promoter sequence-specific DNA binding"/>
    <property type="evidence" value="ECO:0007669"/>
    <property type="project" value="TreeGrafter"/>
</dbReference>
<evidence type="ECO:0000256" key="3">
    <source>
        <dbReference type="ARBA" id="ARBA00023163"/>
    </source>
</evidence>
<dbReference type="EMBL" id="JPOX01000004">
    <property type="protein sequence ID" value="KFX51790.1"/>
    <property type="molecule type" value="Genomic_DNA"/>
</dbReference>
<dbReference type="AlphaFoldDB" id="A0A093VHY8"/>
<dbReference type="Gene3D" id="1.10.10.60">
    <property type="entry name" value="Homeodomain-like"/>
    <property type="match status" value="3"/>
</dbReference>
<dbReference type="CDD" id="cd00167">
    <property type="entry name" value="SANT"/>
    <property type="match status" value="3"/>
</dbReference>
<feature type="domain" description="Myb-like" evidence="6">
    <location>
        <begin position="4"/>
        <end position="59"/>
    </location>
</feature>
<feature type="domain" description="Myb-like" evidence="6">
    <location>
        <begin position="111"/>
        <end position="158"/>
    </location>
</feature>
<dbReference type="GO" id="GO:0000978">
    <property type="term" value="F:RNA polymerase II cis-regulatory region sequence-specific DNA binding"/>
    <property type="evidence" value="ECO:0007669"/>
    <property type="project" value="TreeGrafter"/>
</dbReference>
<dbReference type="SUPFAM" id="SSF46689">
    <property type="entry name" value="Homeodomain-like"/>
    <property type="match status" value="2"/>
</dbReference>
<evidence type="ECO:0000256" key="4">
    <source>
        <dbReference type="ARBA" id="ARBA00023242"/>
    </source>
</evidence>
<feature type="domain" description="SANT" evidence="7">
    <location>
        <begin position="114"/>
        <end position="166"/>
    </location>
</feature>
<dbReference type="PANTHER" id="PTHR46621">
    <property type="entry name" value="SNRNA-ACTIVATING PROTEIN COMPLEX SUBUNIT 4"/>
    <property type="match status" value="1"/>
</dbReference>
<dbReference type="InterPro" id="IPR017884">
    <property type="entry name" value="SANT_dom"/>
</dbReference>
<dbReference type="PROSITE" id="PS50090">
    <property type="entry name" value="MYB_LIKE"/>
    <property type="match status" value="3"/>
</dbReference>
<dbReference type="InterPro" id="IPR051575">
    <property type="entry name" value="Myb-like_DNA-bd"/>
</dbReference>
<feature type="domain" description="Myb-like" evidence="6">
    <location>
        <begin position="60"/>
        <end position="110"/>
    </location>
</feature>
<dbReference type="PANTHER" id="PTHR46621:SF1">
    <property type="entry name" value="SNRNA-ACTIVATING PROTEIN COMPLEX SUBUNIT 4"/>
    <property type="match status" value="1"/>
</dbReference>
<feature type="region of interest" description="Disordered" evidence="5">
    <location>
        <begin position="337"/>
        <end position="356"/>
    </location>
</feature>
<name>A0A093VHY8_TALMA</name>
<reference evidence="9" key="2">
    <citation type="journal article" date="2014" name="PLoS Genet.">
        <title>Signature gene expression reveals novel clues to the molecular mechanisms of dimorphic transition in Penicillium marneffei.</title>
        <authorList>
            <person name="Yang E."/>
            <person name="Wang G."/>
            <person name="Cai J."/>
            <person name="Woo P.C."/>
            <person name="Lau S.K."/>
            <person name="Yuen K.-Y."/>
            <person name="Chow W.-N."/>
            <person name="Lin X."/>
        </authorList>
    </citation>
    <scope>NUCLEOTIDE SEQUENCE</scope>
    <source>
        <strain evidence="9">PM1</strain>
    </source>
</reference>
<keyword evidence="1" id="KW-0805">Transcription regulation</keyword>
<dbReference type="GO" id="GO:0042795">
    <property type="term" value="P:snRNA transcription by RNA polymerase II"/>
    <property type="evidence" value="ECO:0007669"/>
    <property type="project" value="TreeGrafter"/>
</dbReference>
<dbReference type="PROSITE" id="PS51293">
    <property type="entry name" value="SANT"/>
    <property type="match status" value="1"/>
</dbReference>
<dbReference type="HOGENOM" id="CLU_035738_0_0_1"/>
<gene>
    <name evidence="9" type="ORF">GQ26_0041830</name>
</gene>
<evidence type="ECO:0000256" key="1">
    <source>
        <dbReference type="ARBA" id="ARBA00023015"/>
    </source>
</evidence>
<keyword evidence="2" id="KW-0238">DNA-binding</keyword>
<reference key="1">
    <citation type="journal article" date="2014" name="PLoS Genet.">
        <title>Signature Gene Expression Reveals Novel Clues to the Molecular Mechanisms of Dimorphic Transition in Penicillium marneffei.</title>
        <authorList>
            <person name="Yang E."/>
            <person name="Wang G."/>
            <person name="Cai J."/>
            <person name="Woo P.C."/>
            <person name="Lau S.K."/>
            <person name="Yuen K.-Y."/>
            <person name="Chow W.-N."/>
            <person name="Lin X."/>
        </authorList>
    </citation>
    <scope>NUCLEOTIDE SEQUENCE [LARGE SCALE GENOMIC DNA]</scope>
    <source>
        <strain>PM1</strain>
    </source>
</reference>
<evidence type="ECO:0000259" key="8">
    <source>
        <dbReference type="PROSITE" id="PS51294"/>
    </source>
</evidence>
<evidence type="ECO:0000256" key="5">
    <source>
        <dbReference type="SAM" id="MobiDB-lite"/>
    </source>
</evidence>
<feature type="domain" description="HTH myb-type" evidence="8">
    <location>
        <begin position="119"/>
        <end position="166"/>
    </location>
</feature>
<dbReference type="InterPro" id="IPR017930">
    <property type="entry name" value="Myb_dom"/>
</dbReference>
<dbReference type="SMART" id="SM00717">
    <property type="entry name" value="SANT"/>
    <property type="match status" value="3"/>
</dbReference>
<evidence type="ECO:0000256" key="2">
    <source>
        <dbReference type="ARBA" id="ARBA00023125"/>
    </source>
</evidence>
<dbReference type="GO" id="GO:0019185">
    <property type="term" value="C:snRNA-activating protein complex"/>
    <property type="evidence" value="ECO:0007669"/>
    <property type="project" value="TreeGrafter"/>
</dbReference>
<dbReference type="Pfam" id="PF00249">
    <property type="entry name" value="Myb_DNA-binding"/>
    <property type="match status" value="1"/>
</dbReference>
<protein>
    <submittedName>
        <fullName evidence="9">Myb-like protein A</fullName>
    </submittedName>
</protein>
<organism evidence="9">
    <name type="scientific">Talaromyces marneffei PM1</name>
    <dbReference type="NCBI Taxonomy" id="1077442"/>
    <lineage>
        <taxon>Eukaryota</taxon>
        <taxon>Fungi</taxon>
        <taxon>Dikarya</taxon>
        <taxon>Ascomycota</taxon>
        <taxon>Pezizomycotina</taxon>
        <taxon>Eurotiomycetes</taxon>
        <taxon>Eurotiomycetidae</taxon>
        <taxon>Eurotiales</taxon>
        <taxon>Trichocomaceae</taxon>
        <taxon>Talaromyces</taxon>
        <taxon>Talaromyces sect. Talaromyces</taxon>
    </lineage>
</organism>
<evidence type="ECO:0000259" key="6">
    <source>
        <dbReference type="PROSITE" id="PS50090"/>
    </source>
</evidence>
<keyword evidence="3" id="KW-0804">Transcription</keyword>
<sequence length="395" mass="44631">MSKEASGTRNYWTVEEDEMLRSEAIIQWNSTGTIKNWNEIALKLPGRSNKDCRKRWSKVGMNVNRGHWSVDEDNRLRKAVELHGYSWTTVAREVETRHADQCAKRWCDFLDPALSRKEWSGEEYDRLLEAVQTYGRSWKLICEKVFPNRSATDIKNRYAVAQKRCENNLEFSHHDSRISEEMGILSLRNSCSSDSRSDVLSGVNLPDMNKELDYPPQLEAFPSPLAEYSAATNTTSLPRNYTLAATFPDFSELAIPYPATEPHIPSRSFDRSRHDSSSNTRVSIVTESFVANNKLSLDPNIGCTTPSTSSVTGSFIPHGSFSFFDGDHQTDIPMVDTTATSDLSNNDEKSRDTSPNTYTVLLEDVQPEMLRGIMNVVVGSKEIVKMKITSSETDQ</sequence>
<dbReference type="eggNOG" id="KOG0048">
    <property type="taxonomic scope" value="Eukaryota"/>
</dbReference>
<evidence type="ECO:0000313" key="9">
    <source>
        <dbReference type="EMBL" id="KFX51790.1"/>
    </source>
</evidence>
<feature type="domain" description="HTH myb-type" evidence="8">
    <location>
        <begin position="60"/>
        <end position="114"/>
    </location>
</feature>
<dbReference type="GO" id="GO:0042796">
    <property type="term" value="P:snRNA transcription by RNA polymerase III"/>
    <property type="evidence" value="ECO:0007669"/>
    <property type="project" value="TreeGrafter"/>
</dbReference>
<dbReference type="InterPro" id="IPR009057">
    <property type="entry name" value="Homeodomain-like_sf"/>
</dbReference>